<dbReference type="RefSeq" id="WP_034222305.1">
    <property type="nucleotide sequence ID" value="NZ_AVCJ01000010.1"/>
</dbReference>
<reference evidence="2 3" key="2">
    <citation type="journal article" date="2015" name="Stand. Genomic Sci.">
        <title>High quality draft genomic sequence of Arenimonas donghaensis DSM 18148(T).</title>
        <authorList>
            <person name="Chen F."/>
            <person name="Wang H."/>
            <person name="Cao Y."/>
            <person name="Li X."/>
            <person name="Wang G."/>
        </authorList>
    </citation>
    <scope>NUCLEOTIDE SEQUENCE [LARGE SCALE GENOMIC DNA]</scope>
    <source>
        <strain evidence="2 3">HO3-R19</strain>
    </source>
</reference>
<keyword evidence="3" id="KW-1185">Reference proteome</keyword>
<reference evidence="3" key="1">
    <citation type="submission" date="2013-08" db="EMBL/GenBank/DDBJ databases">
        <title>Genome sequencing of Arenimonas donghaensis.</title>
        <authorList>
            <person name="Chen F."/>
            <person name="Wang G."/>
        </authorList>
    </citation>
    <scope>NUCLEOTIDE SEQUENCE [LARGE SCALE GENOMIC DNA]</scope>
    <source>
        <strain evidence="3">HO3-R19</strain>
    </source>
</reference>
<dbReference type="PATRIC" id="fig|1121014.3.peg.1137"/>
<dbReference type="Proteomes" id="UP000029085">
    <property type="component" value="Unassembled WGS sequence"/>
</dbReference>
<name>A0A087MJ96_9GAMM</name>
<comment type="caution">
    <text evidence="2">The sequence shown here is derived from an EMBL/GenBank/DDBJ whole genome shotgun (WGS) entry which is preliminary data.</text>
</comment>
<dbReference type="EMBL" id="AVCJ01000010">
    <property type="protein sequence ID" value="KFL36949.1"/>
    <property type="molecule type" value="Genomic_DNA"/>
</dbReference>
<dbReference type="OrthoDB" id="5966697at2"/>
<dbReference type="AlphaFoldDB" id="A0A087MJ96"/>
<feature type="region of interest" description="Disordered" evidence="1">
    <location>
        <begin position="1"/>
        <end position="22"/>
    </location>
</feature>
<protein>
    <submittedName>
        <fullName evidence="2">Uncharacterized protein</fullName>
    </submittedName>
</protein>
<evidence type="ECO:0000313" key="2">
    <source>
        <dbReference type="EMBL" id="KFL36949.1"/>
    </source>
</evidence>
<gene>
    <name evidence="2" type="ORF">N788_11930</name>
</gene>
<accession>A0A087MJ96</accession>
<dbReference type="STRING" id="1121014.N788_11930"/>
<organism evidence="2 3">
    <name type="scientific">Arenimonas donghaensis DSM 18148 = HO3-R19</name>
    <dbReference type="NCBI Taxonomy" id="1121014"/>
    <lineage>
        <taxon>Bacteria</taxon>
        <taxon>Pseudomonadati</taxon>
        <taxon>Pseudomonadota</taxon>
        <taxon>Gammaproteobacteria</taxon>
        <taxon>Lysobacterales</taxon>
        <taxon>Lysobacteraceae</taxon>
        <taxon>Arenimonas</taxon>
    </lineage>
</organism>
<sequence length="60" mass="6780">MVLIVENRNRLPPPAPEPGHRSTARALAHMHWYFVPFDASALLRRRPLPLTSPKTAQEAP</sequence>
<evidence type="ECO:0000256" key="1">
    <source>
        <dbReference type="SAM" id="MobiDB-lite"/>
    </source>
</evidence>
<proteinExistence type="predicted"/>
<evidence type="ECO:0000313" key="3">
    <source>
        <dbReference type="Proteomes" id="UP000029085"/>
    </source>
</evidence>